<dbReference type="Gene3D" id="3.90.550.10">
    <property type="entry name" value="Spore Coat Polysaccharide Biosynthesis Protein SpsA, Chain A"/>
    <property type="match status" value="1"/>
</dbReference>
<dbReference type="Pfam" id="PF00535">
    <property type="entry name" value="Glycos_transf_2"/>
    <property type="match status" value="1"/>
</dbReference>
<evidence type="ECO:0000313" key="6">
    <source>
        <dbReference type="Proteomes" id="UP000285343"/>
    </source>
</evidence>
<dbReference type="SUPFAM" id="SSF53448">
    <property type="entry name" value="Nucleotide-diphospho-sugar transferases"/>
    <property type="match status" value="1"/>
</dbReference>
<dbReference type="InterPro" id="IPR029044">
    <property type="entry name" value="Nucleotide-diphossugar_trans"/>
</dbReference>
<dbReference type="AlphaFoldDB" id="A0A412X8I1"/>
<dbReference type="InterPro" id="IPR001173">
    <property type="entry name" value="Glyco_trans_2-like"/>
</dbReference>
<sequence>MRRLINDIRMIVLISIYKNDNASHLRLSIDSILHQTYSDFRILIGVDGYVDALLAETLKSYEQDNRIKVFWFKENRGLTAVLNELLEEGKKLNPSYIARMDADDISRPNRFEKQVRYLEEHPDLDVLGGAIEEMDYDGKLNGKVIHYPLNHQQCFDFFATRNPLAHPAVMFRTSFFDRVSSYNALYKKNQDTELWYRAFKAGCKFGNISDVVLTFRVSKDMYKRRGGTRFALEVLKLRKEINKNLGYGMKAKLFAYAYYVMAVSPGWVKKFAYKTFR</sequence>
<organism evidence="5 6">
    <name type="scientific">Bacteroides uniformis</name>
    <dbReference type="NCBI Taxonomy" id="820"/>
    <lineage>
        <taxon>Bacteria</taxon>
        <taxon>Pseudomonadati</taxon>
        <taxon>Bacteroidota</taxon>
        <taxon>Bacteroidia</taxon>
        <taxon>Bacteroidales</taxon>
        <taxon>Bacteroidaceae</taxon>
        <taxon>Bacteroides</taxon>
    </lineage>
</organism>
<accession>A0A412X8I1</accession>
<dbReference type="Proteomes" id="UP000285343">
    <property type="component" value="Unassembled WGS sequence"/>
</dbReference>
<evidence type="ECO:0000256" key="1">
    <source>
        <dbReference type="ARBA" id="ARBA00006739"/>
    </source>
</evidence>
<dbReference type="PANTHER" id="PTHR43685">
    <property type="entry name" value="GLYCOSYLTRANSFERASE"/>
    <property type="match status" value="1"/>
</dbReference>
<evidence type="ECO:0000256" key="2">
    <source>
        <dbReference type="ARBA" id="ARBA00022676"/>
    </source>
</evidence>
<comment type="similarity">
    <text evidence="1">Belongs to the glycosyltransferase 2 family.</text>
</comment>
<dbReference type="EMBL" id="QRZC01000032">
    <property type="protein sequence ID" value="RGV38113.1"/>
    <property type="molecule type" value="Genomic_DNA"/>
</dbReference>
<comment type="caution">
    <text evidence="5">The sequence shown here is derived from an EMBL/GenBank/DDBJ whole genome shotgun (WGS) entry which is preliminary data.</text>
</comment>
<dbReference type="InterPro" id="IPR050834">
    <property type="entry name" value="Glycosyltransf_2"/>
</dbReference>
<evidence type="ECO:0000313" key="5">
    <source>
        <dbReference type="EMBL" id="RGV38113.1"/>
    </source>
</evidence>
<protein>
    <submittedName>
        <fullName evidence="5">Glycosyltransferase</fullName>
    </submittedName>
</protein>
<evidence type="ECO:0000259" key="4">
    <source>
        <dbReference type="Pfam" id="PF00535"/>
    </source>
</evidence>
<keyword evidence="3 5" id="KW-0808">Transferase</keyword>
<dbReference type="GO" id="GO:0016757">
    <property type="term" value="F:glycosyltransferase activity"/>
    <property type="evidence" value="ECO:0007669"/>
    <property type="project" value="UniProtKB-KW"/>
</dbReference>
<evidence type="ECO:0000256" key="3">
    <source>
        <dbReference type="ARBA" id="ARBA00022679"/>
    </source>
</evidence>
<reference evidence="5 6" key="1">
    <citation type="submission" date="2018-08" db="EMBL/GenBank/DDBJ databases">
        <title>A genome reference for cultivated species of the human gut microbiota.</title>
        <authorList>
            <person name="Zou Y."/>
            <person name="Xue W."/>
            <person name="Luo G."/>
        </authorList>
    </citation>
    <scope>NUCLEOTIDE SEQUENCE [LARGE SCALE GENOMIC DNA]</scope>
    <source>
        <strain evidence="5 6">AF14-42</strain>
    </source>
</reference>
<dbReference type="PANTHER" id="PTHR43685:SF5">
    <property type="entry name" value="GLYCOSYLTRANSFERASE EPSE-RELATED"/>
    <property type="match status" value="1"/>
</dbReference>
<proteinExistence type="inferred from homology"/>
<name>A0A412X8I1_BACUN</name>
<feature type="domain" description="Glycosyltransferase 2-like" evidence="4">
    <location>
        <begin position="12"/>
        <end position="146"/>
    </location>
</feature>
<keyword evidence="2" id="KW-0328">Glycosyltransferase</keyword>
<gene>
    <name evidence="5" type="ORF">DWW14_19140</name>
</gene>